<dbReference type="Pfam" id="PF08426">
    <property type="entry name" value="ICE2"/>
    <property type="match status" value="1"/>
</dbReference>
<dbReference type="GO" id="GO:0005789">
    <property type="term" value="C:endoplasmic reticulum membrane"/>
    <property type="evidence" value="ECO:0007669"/>
    <property type="project" value="TreeGrafter"/>
</dbReference>
<dbReference type="GO" id="GO:0097038">
    <property type="term" value="C:perinuclear endoplasmic reticulum"/>
    <property type="evidence" value="ECO:0007669"/>
    <property type="project" value="TreeGrafter"/>
</dbReference>
<keyword evidence="3" id="KW-1185">Reference proteome</keyword>
<feature type="transmembrane region" description="Helical" evidence="1">
    <location>
        <begin position="140"/>
        <end position="164"/>
    </location>
</feature>
<evidence type="ECO:0000313" key="3">
    <source>
        <dbReference type="Proteomes" id="UP000242875"/>
    </source>
</evidence>
<dbReference type="PANTHER" id="PTHR31726:SF2">
    <property type="entry name" value="PROTEIN ICE2"/>
    <property type="match status" value="1"/>
</dbReference>
<dbReference type="GO" id="GO:0032541">
    <property type="term" value="C:cortical endoplasmic reticulum"/>
    <property type="evidence" value="ECO:0007669"/>
    <property type="project" value="TreeGrafter"/>
</dbReference>
<feature type="transmembrane region" description="Helical" evidence="1">
    <location>
        <begin position="12"/>
        <end position="29"/>
    </location>
</feature>
<proteinExistence type="predicted"/>
<feature type="transmembrane region" description="Helical" evidence="1">
    <location>
        <begin position="294"/>
        <end position="313"/>
    </location>
</feature>
<feature type="transmembrane region" description="Helical" evidence="1">
    <location>
        <begin position="170"/>
        <end position="190"/>
    </location>
</feature>
<reference evidence="2 3" key="1">
    <citation type="journal article" date="2017" name="Mycologia">
        <title>Bifiguratus adelaidae, gen. et sp. nov., a new member of Mucoromycotina in endophytic and soil-dwelling habitats.</title>
        <authorList>
            <person name="Torres-Cruz T.J."/>
            <person name="Billingsley Tobias T.L."/>
            <person name="Almatruk M."/>
            <person name="Hesse C."/>
            <person name="Kuske C.R."/>
            <person name="Desiro A."/>
            <person name="Benucci G.M."/>
            <person name="Bonito G."/>
            <person name="Stajich J.E."/>
            <person name="Dunlap C."/>
            <person name="Arnold A.E."/>
            <person name="Porras-Alfaro A."/>
        </authorList>
    </citation>
    <scope>NUCLEOTIDE SEQUENCE [LARGE SCALE GENOMIC DNA]</scope>
    <source>
        <strain evidence="2 3">AZ0501</strain>
    </source>
</reference>
<dbReference type="GO" id="GO:0048309">
    <property type="term" value="P:endoplasmic reticulum inheritance"/>
    <property type="evidence" value="ECO:0007669"/>
    <property type="project" value="TreeGrafter"/>
</dbReference>
<feature type="transmembrane region" description="Helical" evidence="1">
    <location>
        <begin position="108"/>
        <end position="128"/>
    </location>
</feature>
<evidence type="ECO:0000256" key="1">
    <source>
        <dbReference type="SAM" id="Phobius"/>
    </source>
</evidence>
<feature type="transmembrane region" description="Helical" evidence="1">
    <location>
        <begin position="35"/>
        <end position="55"/>
    </location>
</feature>
<dbReference type="GO" id="GO:0000921">
    <property type="term" value="P:septin ring assembly"/>
    <property type="evidence" value="ECO:0007669"/>
    <property type="project" value="TreeGrafter"/>
</dbReference>
<keyword evidence="1" id="KW-1133">Transmembrane helix</keyword>
<evidence type="ECO:0000313" key="2">
    <source>
        <dbReference type="EMBL" id="OZJ02330.1"/>
    </source>
</evidence>
<dbReference type="OrthoDB" id="5577218at2759"/>
<dbReference type="EMBL" id="MVBO01000163">
    <property type="protein sequence ID" value="OZJ02330.1"/>
    <property type="molecule type" value="Genomic_DNA"/>
</dbReference>
<keyword evidence="1" id="KW-0812">Transmembrane</keyword>
<name>A0A261XVF3_9FUNG</name>
<dbReference type="PANTHER" id="PTHR31726">
    <property type="entry name" value="PROTEIN ICE2"/>
    <property type="match status" value="1"/>
</dbReference>
<dbReference type="InterPro" id="IPR013635">
    <property type="entry name" value="Ice2"/>
</dbReference>
<organism evidence="2 3">
    <name type="scientific">Bifiguratus adelaidae</name>
    <dbReference type="NCBI Taxonomy" id="1938954"/>
    <lineage>
        <taxon>Eukaryota</taxon>
        <taxon>Fungi</taxon>
        <taxon>Fungi incertae sedis</taxon>
        <taxon>Mucoromycota</taxon>
        <taxon>Mucoromycotina</taxon>
        <taxon>Endogonomycetes</taxon>
        <taxon>Endogonales</taxon>
        <taxon>Endogonales incertae sedis</taxon>
        <taxon>Bifiguratus</taxon>
    </lineage>
</organism>
<comment type="caution">
    <text evidence="2">The sequence shown here is derived from an EMBL/GenBank/DDBJ whole genome shotgun (WGS) entry which is preliminary data.</text>
</comment>
<dbReference type="Proteomes" id="UP000242875">
    <property type="component" value="Unassembled WGS sequence"/>
</dbReference>
<feature type="transmembrane region" description="Helical" evidence="1">
    <location>
        <begin position="197"/>
        <end position="217"/>
    </location>
</feature>
<protein>
    <recommendedName>
        <fullName evidence="4">ICE2-domain-containing protein</fullName>
    </recommendedName>
</protein>
<accession>A0A261XVF3</accession>
<gene>
    <name evidence="2" type="ORF">BZG36_04297</name>
</gene>
<sequence>MLFFIFNLLSWSYSVSLYALVILILPLAFDVGGKETGLCLSLCLLYYYAILGVASSRGLVTYWPGKVLRSVVKSVELPFIIGAFYYAFQPHEEGGHAYYEALLRFCGPLFSLLEGIASVLTIQSVGIATRYCVDNWHEGYQILFLILSAKVYVVSFLALYYMMYAPYLDVFSAAGVGAVVTLTLILSSLAMFSGKGVVTECALLLAYVSYTLCMISGQLPSSTTSNTATNGNDLKPPIDTTSAARQYADPIHFPSSNAPPYSVPQYPFDTVDLYSHFFHHLIQTLEFVFALAKVLSWNAIVVVFYRLVVLVAMTKIIPAMRSGDGSEGVRVEELLGGTPPNLSPLLTAAKPTLLMVYTHLLLCHFGHIEGSHLIWQWLNIILCLALYATDLVLSSEEGVEGILEHLGVDRDSGFGKSYLHLD</sequence>
<dbReference type="AlphaFoldDB" id="A0A261XVF3"/>
<keyword evidence="1" id="KW-0472">Membrane</keyword>
<feature type="transmembrane region" description="Helical" evidence="1">
    <location>
        <begin position="67"/>
        <end position="88"/>
    </location>
</feature>
<evidence type="ECO:0008006" key="4">
    <source>
        <dbReference type="Google" id="ProtNLM"/>
    </source>
</evidence>